<dbReference type="GO" id="GO:0005886">
    <property type="term" value="C:plasma membrane"/>
    <property type="evidence" value="ECO:0007669"/>
    <property type="project" value="TreeGrafter"/>
</dbReference>
<accession>A0A814BMI3</accession>
<proteinExistence type="inferred from homology"/>
<organism evidence="14 16">
    <name type="scientific">Didymodactylos carnosus</name>
    <dbReference type="NCBI Taxonomy" id="1234261"/>
    <lineage>
        <taxon>Eukaryota</taxon>
        <taxon>Metazoa</taxon>
        <taxon>Spiralia</taxon>
        <taxon>Gnathifera</taxon>
        <taxon>Rotifera</taxon>
        <taxon>Eurotatoria</taxon>
        <taxon>Bdelloidea</taxon>
        <taxon>Philodinida</taxon>
        <taxon>Philodinidae</taxon>
        <taxon>Didymodactylos</taxon>
    </lineage>
</organism>
<dbReference type="FunFam" id="1.10.220.10:FF:000001">
    <property type="entry name" value="Annexin"/>
    <property type="match status" value="2"/>
</dbReference>
<feature type="region of interest" description="Disordered" evidence="12">
    <location>
        <begin position="351"/>
        <end position="424"/>
    </location>
</feature>
<dbReference type="Gene3D" id="1.10.220.10">
    <property type="entry name" value="Annexin"/>
    <property type="match status" value="8"/>
</dbReference>
<dbReference type="GO" id="GO:0005544">
    <property type="term" value="F:calcium-dependent phospholipid binding"/>
    <property type="evidence" value="ECO:0007669"/>
    <property type="project" value="UniProtKB-KW"/>
</dbReference>
<feature type="compositionally biased region" description="Acidic residues" evidence="12">
    <location>
        <begin position="111"/>
        <end position="122"/>
    </location>
</feature>
<evidence type="ECO:0000313" key="15">
    <source>
        <dbReference type="EMBL" id="CAF3709294.1"/>
    </source>
</evidence>
<evidence type="ECO:0000256" key="9">
    <source>
        <dbReference type="ARBA" id="ARBA00060393"/>
    </source>
</evidence>
<comment type="caution">
    <text evidence="14">The sequence shown here is derived from an EMBL/GenBank/DDBJ whole genome shotgun (WGS) entry which is preliminary data.</text>
</comment>
<comment type="similarity">
    <text evidence="3 11">Belongs to the annexin family.</text>
</comment>
<feature type="region of interest" description="Disordered" evidence="12">
    <location>
        <begin position="110"/>
        <end position="185"/>
    </location>
</feature>
<evidence type="ECO:0000256" key="3">
    <source>
        <dbReference type="ARBA" id="ARBA00007831"/>
    </source>
</evidence>
<dbReference type="PROSITE" id="PS00223">
    <property type="entry name" value="ANNEXIN_1"/>
    <property type="match status" value="4"/>
</dbReference>
<reference evidence="14" key="1">
    <citation type="submission" date="2021-02" db="EMBL/GenBank/DDBJ databases">
        <authorList>
            <person name="Nowell W R."/>
        </authorList>
    </citation>
    <scope>NUCLEOTIDE SEQUENCE</scope>
</reference>
<feature type="region of interest" description="Disordered" evidence="12">
    <location>
        <begin position="257"/>
        <end position="286"/>
    </location>
</feature>
<evidence type="ECO:0000256" key="11">
    <source>
        <dbReference type="RuleBase" id="RU003540"/>
    </source>
</evidence>
<feature type="transmembrane region" description="Helical" evidence="13">
    <location>
        <begin position="1116"/>
        <end position="1135"/>
    </location>
</feature>
<keyword evidence="5 11" id="KW-0106">Calcium</keyword>
<dbReference type="PRINTS" id="PR00196">
    <property type="entry name" value="ANNEXIN"/>
</dbReference>
<dbReference type="GO" id="GO:0005576">
    <property type="term" value="C:extracellular region"/>
    <property type="evidence" value="ECO:0007669"/>
    <property type="project" value="UniProtKB-SubCell"/>
</dbReference>
<evidence type="ECO:0000256" key="1">
    <source>
        <dbReference type="ARBA" id="ARBA00004340"/>
    </source>
</evidence>
<feature type="compositionally biased region" description="Basic and acidic residues" evidence="12">
    <location>
        <begin position="173"/>
        <end position="185"/>
    </location>
</feature>
<keyword evidence="13" id="KW-1133">Transmembrane helix</keyword>
<comment type="subcellular location">
    <subcellularLocation>
        <location evidence="1">Host cell</location>
    </subcellularLocation>
    <subcellularLocation>
        <location evidence="2">Secreted</location>
        <location evidence="2">Extracellular exosome</location>
    </subcellularLocation>
    <subcellularLocation>
        <location evidence="9">Tegument</location>
    </subcellularLocation>
</comment>
<sequence length="1342" mass="152195">MLKAGLLPSPTITPLTNSVSSKNKIDSQTFIELRSEVPNVRIFFTVDGTKPDPFQTFKTGRISTFVYKGAFRLGPGRRVVKVVAVSTDGLRESNVTTKYVDVNDMYSENNYDFEPDEFEENGNDSFDNQKSYMDRSPERTSPSPQRKKSGQNQRRTNSDSKRKNNLVSMSHSDVGDGRNEPNNHIRTAWDDAFNVQGSVEGPISPVNYAGTQVNIWGIPPGGQFSDELLHMADPSRNSQYGYMTEKMLERLQQPQYLPITAQPPPPKITDVTQDESERDNFWDRKPKPFSMGDGNWKKTLEHIFLNIYNYVKDEQELRELFGWKKFGRIESARLIDKGNTYQMMMNFKKPLGESTQQPTSQSQNRKPSTRRPIKRVRTPLEEEKPIRQPERRPQPITPPQTPPRFQSPPRSQSPPVEQHNDSMRDDHQPRIYTEETVQQGTLVPFQNFNAEQDCEALRKAMKGLGTNESMLIHILGNRSVEQRLKIKDTYKTMFGRDLIEDLESETSGNFRKVLKRLLLSPVEFDCHELRRAVKGAGTDEEALIEILTSRSNKRIQSIADMYPKLYGRSLEKDIVGDTSGQFKKILVALLQGSRPDSNEINEDDVQNDARSLYEAGEKKWGTDESTFIQILCNRSDVQLRAVFDAYSQFSKKDIEAAIKSETSGSLCKSLLAIVRVMRNRPGYFAYQLKKALKGVGTDEEDLNRIIISRCEVDMVQIKEEYSNIGKRTLENHIQSDTSGDYRKLLLELLKDPSQRTANIGDAGKNENLELPGYEQPLIYKEEIIQQGTMVPAPNFDANRDAEALRKAMKGLGTDEKSIINILGNRVTAQRVQIKDAFKSKFGRDLTKDLISETSGNFKKLLERLTMDAVELDCFELKQAVKGAGTDEETLIEILASRSNERIKAINNLYTKRSNLFQSVIVLVFFIVYGKSLEKDVSSDTSGNFRRLLVSLMQANRPETTDVNIEQAKQDAQALVDAGEQKFGTDESRFNVLFCNRSDSQFRAIINEFTKLTGKTIEESVKSETSGDLSKGLLAIIRCIRSRPHFFAEQIRKAMKGLGTKESVLNRIIITRSEIDLVQIKAAFNRLFSRELERDVSAETSGDYKTLLLEILKDPGIIYATFVLLVLFVFGTYQASLDFKRNVNDDRVPTARIEPVTMTALASILAPIALNFFTGVLGSLFNKPNDVEERVVYGRPMQVKLCGAENCLQLLDRDSGYTTVGKGDNMQHALGDAMQAMFNYLLQRNLLSLHDLCREHIHFPHPDQENCPGVEVNTCELSKPIIAEQSYLLAPCMDQHGAKYCKQMQSHCTDSMYSTFMLDNCYKTCTNNCYKPPPLPCAVSYKR</sequence>
<keyword evidence="16" id="KW-1185">Reference proteome</keyword>
<dbReference type="Proteomes" id="UP000681722">
    <property type="component" value="Unassembled WGS sequence"/>
</dbReference>
<dbReference type="Pfam" id="PF00191">
    <property type="entry name" value="Annexin"/>
    <property type="match status" value="8"/>
</dbReference>
<comment type="domain">
    <text evidence="11">A pair of annexin repeats may form one binding site for calcium and phospholipid.</text>
</comment>
<dbReference type="InterPro" id="IPR018502">
    <property type="entry name" value="Annexin_repeat"/>
</dbReference>
<dbReference type="EMBL" id="CAJNOQ010001986">
    <property type="protein sequence ID" value="CAF0931395.1"/>
    <property type="molecule type" value="Genomic_DNA"/>
</dbReference>
<evidence type="ECO:0000256" key="6">
    <source>
        <dbReference type="ARBA" id="ARBA00023216"/>
    </source>
</evidence>
<dbReference type="InterPro" id="IPR026876">
    <property type="entry name" value="Fn3_assoc_repeat"/>
</dbReference>
<dbReference type="PANTHER" id="PTHR10502:SF233">
    <property type="entry name" value="ANNEXIN B9"/>
    <property type="match status" value="1"/>
</dbReference>
<evidence type="ECO:0000313" key="14">
    <source>
        <dbReference type="EMBL" id="CAF0931395.1"/>
    </source>
</evidence>
<feature type="compositionally biased region" description="Polar residues" evidence="12">
    <location>
        <begin position="353"/>
        <end position="366"/>
    </location>
</feature>
<feature type="compositionally biased region" description="Basic residues" evidence="12">
    <location>
        <begin position="367"/>
        <end position="377"/>
    </location>
</feature>
<keyword evidence="13" id="KW-0812">Transmembrane</keyword>
<dbReference type="FunFam" id="1.10.220.10:FF:000002">
    <property type="entry name" value="Annexin"/>
    <property type="match status" value="2"/>
</dbReference>
<dbReference type="SMART" id="SM00335">
    <property type="entry name" value="ANX"/>
    <property type="match status" value="8"/>
</dbReference>
<keyword evidence="6 11" id="KW-0041">Annexin</keyword>
<keyword evidence="4 11" id="KW-0677">Repeat</keyword>
<dbReference type="PANTHER" id="PTHR10502">
    <property type="entry name" value="ANNEXIN"/>
    <property type="match status" value="1"/>
</dbReference>
<feature type="compositionally biased region" description="Polar residues" evidence="12">
    <location>
        <begin position="139"/>
        <end position="155"/>
    </location>
</feature>
<evidence type="ECO:0000256" key="8">
    <source>
        <dbReference type="ARBA" id="ARBA00059330"/>
    </source>
</evidence>
<evidence type="ECO:0000256" key="7">
    <source>
        <dbReference type="ARBA" id="ARBA00023302"/>
    </source>
</evidence>
<keyword evidence="13" id="KW-0472">Membrane</keyword>
<protein>
    <recommendedName>
        <fullName evidence="10 11">Annexin</fullName>
    </recommendedName>
</protein>
<dbReference type="GO" id="GO:0005737">
    <property type="term" value="C:cytoplasm"/>
    <property type="evidence" value="ECO:0007669"/>
    <property type="project" value="TreeGrafter"/>
</dbReference>
<evidence type="ECO:0000313" key="16">
    <source>
        <dbReference type="Proteomes" id="UP000663829"/>
    </source>
</evidence>
<dbReference type="InterPro" id="IPR001464">
    <property type="entry name" value="Annexin"/>
</dbReference>
<dbReference type="GO" id="GO:0012506">
    <property type="term" value="C:vesicle membrane"/>
    <property type="evidence" value="ECO:0007669"/>
    <property type="project" value="TreeGrafter"/>
</dbReference>
<feature type="compositionally biased region" description="Pro residues" evidence="12">
    <location>
        <begin position="395"/>
        <end position="406"/>
    </location>
</feature>
<evidence type="ECO:0000256" key="4">
    <source>
        <dbReference type="ARBA" id="ARBA00022737"/>
    </source>
</evidence>
<dbReference type="InterPro" id="IPR037104">
    <property type="entry name" value="Annexin_sf"/>
</dbReference>
<dbReference type="GO" id="GO:0043657">
    <property type="term" value="C:host cell"/>
    <property type="evidence" value="ECO:0007669"/>
    <property type="project" value="UniProtKB-SubCell"/>
</dbReference>
<evidence type="ECO:0000256" key="10">
    <source>
        <dbReference type="ARBA" id="ARBA00077076"/>
    </source>
</evidence>
<keyword evidence="7 11" id="KW-0111">Calcium/phospholipid-binding</keyword>
<dbReference type="GO" id="GO:0032509">
    <property type="term" value="P:endosome transport via multivesicular body sorting pathway"/>
    <property type="evidence" value="ECO:0007669"/>
    <property type="project" value="TreeGrafter"/>
</dbReference>
<dbReference type="GO" id="GO:0005509">
    <property type="term" value="F:calcium ion binding"/>
    <property type="evidence" value="ECO:0007669"/>
    <property type="project" value="InterPro"/>
</dbReference>
<dbReference type="Proteomes" id="UP000663829">
    <property type="component" value="Unassembled WGS sequence"/>
</dbReference>
<evidence type="ECO:0000256" key="12">
    <source>
        <dbReference type="SAM" id="MobiDB-lite"/>
    </source>
</evidence>
<dbReference type="SUPFAM" id="SSF47874">
    <property type="entry name" value="Annexin"/>
    <property type="match status" value="2"/>
</dbReference>
<dbReference type="GO" id="GO:0005634">
    <property type="term" value="C:nucleus"/>
    <property type="evidence" value="ECO:0007669"/>
    <property type="project" value="TreeGrafter"/>
</dbReference>
<evidence type="ECO:0000256" key="5">
    <source>
        <dbReference type="ARBA" id="ARBA00022837"/>
    </source>
</evidence>
<feature type="transmembrane region" description="Helical" evidence="13">
    <location>
        <begin position="1155"/>
        <end position="1180"/>
    </location>
</feature>
<dbReference type="GO" id="GO:0001786">
    <property type="term" value="F:phosphatidylserine binding"/>
    <property type="evidence" value="ECO:0007669"/>
    <property type="project" value="TreeGrafter"/>
</dbReference>
<dbReference type="FunFam" id="1.10.220.10:FF:000004">
    <property type="entry name" value="Annexin"/>
    <property type="match status" value="2"/>
</dbReference>
<feature type="compositionally biased region" description="Basic and acidic residues" evidence="12">
    <location>
        <begin position="378"/>
        <end position="393"/>
    </location>
</feature>
<dbReference type="OrthoDB" id="37886at2759"/>
<dbReference type="InterPro" id="IPR018252">
    <property type="entry name" value="Annexin_repeat_CS"/>
</dbReference>
<dbReference type="EMBL" id="CAJOBC010001986">
    <property type="protein sequence ID" value="CAF3709294.1"/>
    <property type="molecule type" value="Genomic_DNA"/>
</dbReference>
<comment type="function">
    <text evidence="8">Involved in reproduction of the worm. Involved in host-parasite interaction. Delivered into the host cell by means of parasite exosomes. Binds to acidic phospholipid membranes in a calcium-dependent manner in vitro. Causes aggregation of liposomes in the presence of calcium, but not in its absence. Likely to promote membrane fusion. May provide structural integrity within the tegument.</text>
</comment>
<evidence type="ECO:0000256" key="2">
    <source>
        <dbReference type="ARBA" id="ARBA00004550"/>
    </source>
</evidence>
<dbReference type="Pfam" id="PF13287">
    <property type="entry name" value="Fn3_assoc"/>
    <property type="match status" value="1"/>
</dbReference>
<dbReference type="PROSITE" id="PS51897">
    <property type="entry name" value="ANNEXIN_2"/>
    <property type="match status" value="8"/>
</dbReference>
<gene>
    <name evidence="14" type="ORF">GPM918_LOCUS10202</name>
    <name evidence="15" type="ORF">SRO942_LOCUS10203</name>
</gene>
<name>A0A814BMI3_9BILA</name>
<dbReference type="FunFam" id="1.10.220.10:FF:000003">
    <property type="entry name" value="Annexin"/>
    <property type="match status" value="2"/>
</dbReference>
<evidence type="ECO:0000256" key="13">
    <source>
        <dbReference type="SAM" id="Phobius"/>
    </source>
</evidence>